<dbReference type="HAMAP" id="MF_01413">
    <property type="entry name" value="K_H_efflux_KefC"/>
    <property type="match status" value="1"/>
</dbReference>
<dbReference type="Pfam" id="PF02254">
    <property type="entry name" value="TrkA_N"/>
    <property type="match status" value="1"/>
</dbReference>
<feature type="domain" description="RCK N-terminal" evidence="14">
    <location>
        <begin position="399"/>
        <end position="518"/>
    </location>
</feature>
<comment type="function">
    <text evidence="12">Pore-forming subunit of a potassium efflux system that confers protection against electrophiles. Catalyzes K(+)/H(+) antiport.</text>
</comment>
<gene>
    <name evidence="12 15" type="primary">kefC</name>
    <name evidence="15" type="ORF">A3L25_009950</name>
</gene>
<dbReference type="NCBIfam" id="TIGR00932">
    <property type="entry name" value="2a37"/>
    <property type="match status" value="1"/>
</dbReference>
<keyword evidence="9 12" id="KW-1133">Transmembrane helix</keyword>
<dbReference type="InterPro" id="IPR003148">
    <property type="entry name" value="RCK_N"/>
</dbReference>
<dbReference type="Pfam" id="PF00999">
    <property type="entry name" value="Na_H_Exchanger"/>
    <property type="match status" value="1"/>
</dbReference>
<dbReference type="GO" id="GO:0005886">
    <property type="term" value="C:plasma membrane"/>
    <property type="evidence" value="ECO:0007669"/>
    <property type="project" value="UniProtKB-SubCell"/>
</dbReference>
<evidence type="ECO:0000313" key="15">
    <source>
        <dbReference type="EMBL" id="QJQ09731.1"/>
    </source>
</evidence>
<dbReference type="GO" id="GO:0051595">
    <property type="term" value="P:response to methylglyoxal"/>
    <property type="evidence" value="ECO:0007669"/>
    <property type="project" value="InterPro"/>
</dbReference>
<keyword evidence="4 12" id="KW-1003">Cell membrane</keyword>
<comment type="subunit">
    <text evidence="12">Homodimer. Interacts with the regulatory subunit KefF.</text>
</comment>
<dbReference type="InterPro" id="IPR023941">
    <property type="entry name" value="K_H_efflux_KefC"/>
</dbReference>
<accession>A0AAP9SNK8</accession>
<evidence type="ECO:0000256" key="1">
    <source>
        <dbReference type="ARBA" id="ARBA00004429"/>
    </source>
</evidence>
<feature type="transmembrane region" description="Helical" evidence="12">
    <location>
        <begin position="359"/>
        <end position="378"/>
    </location>
</feature>
<evidence type="ECO:0000256" key="9">
    <source>
        <dbReference type="ARBA" id="ARBA00022989"/>
    </source>
</evidence>
<dbReference type="InterPro" id="IPR038770">
    <property type="entry name" value="Na+/solute_symporter_sf"/>
</dbReference>
<evidence type="ECO:0000256" key="2">
    <source>
        <dbReference type="ARBA" id="ARBA00022448"/>
    </source>
</evidence>
<feature type="transmembrane region" description="Helical" evidence="12">
    <location>
        <begin position="147"/>
        <end position="169"/>
    </location>
</feature>
<feature type="transmembrane region" description="Helical" evidence="12">
    <location>
        <begin position="296"/>
        <end position="318"/>
    </location>
</feature>
<dbReference type="Proteomes" id="UP000076857">
    <property type="component" value="Chromosome"/>
</dbReference>
<dbReference type="FunFam" id="3.40.50.720:FF:000036">
    <property type="entry name" value="Glutathione-regulated potassium-efflux system protein KefB"/>
    <property type="match status" value="1"/>
</dbReference>
<dbReference type="GO" id="GO:1902600">
    <property type="term" value="P:proton transmembrane transport"/>
    <property type="evidence" value="ECO:0007669"/>
    <property type="project" value="InterPro"/>
</dbReference>
<comment type="similarity">
    <text evidence="12">Belongs to the monovalent cation:proton antiporter 2 (CPA2) transporter (TC 2.A.37) family. KefC subfamily.</text>
</comment>
<feature type="transmembrane region" description="Helical" evidence="12">
    <location>
        <begin position="55"/>
        <end position="74"/>
    </location>
</feature>
<evidence type="ECO:0000256" key="8">
    <source>
        <dbReference type="ARBA" id="ARBA00022958"/>
    </source>
</evidence>
<evidence type="ECO:0000256" key="11">
    <source>
        <dbReference type="ARBA" id="ARBA00023136"/>
    </source>
</evidence>
<keyword evidence="10 12" id="KW-0406">Ion transport</keyword>
<keyword evidence="3 12" id="KW-0050">Antiport</keyword>
<feature type="transmembrane region" description="Helical" evidence="12">
    <location>
        <begin position="214"/>
        <end position="233"/>
    </location>
</feature>
<dbReference type="Gene3D" id="3.40.50.720">
    <property type="entry name" value="NAD(P)-binding Rossmann-like Domain"/>
    <property type="match status" value="1"/>
</dbReference>
<dbReference type="InterPro" id="IPR006153">
    <property type="entry name" value="Cation/H_exchanger_TM"/>
</dbReference>
<keyword evidence="2 12" id="KW-0813">Transport</keyword>
<evidence type="ECO:0000256" key="10">
    <source>
        <dbReference type="ARBA" id="ARBA00023065"/>
    </source>
</evidence>
<keyword evidence="11 12" id="KW-0472">Membrane</keyword>
<keyword evidence="5 12" id="KW-0997">Cell inner membrane</keyword>
<evidence type="ECO:0000256" key="12">
    <source>
        <dbReference type="HAMAP-Rule" id="MF_01413"/>
    </source>
</evidence>
<feature type="transmembrane region" description="Helical" evidence="12">
    <location>
        <begin position="6"/>
        <end position="24"/>
    </location>
</feature>
<feature type="transmembrane region" description="Helical" evidence="12">
    <location>
        <begin position="115"/>
        <end position="135"/>
    </location>
</feature>
<evidence type="ECO:0000256" key="3">
    <source>
        <dbReference type="ARBA" id="ARBA00022449"/>
    </source>
</evidence>
<organism evidence="15 16">
    <name type="scientific">Pseudomonas putida</name>
    <name type="common">Arthrobacter siderocapsulatus</name>
    <dbReference type="NCBI Taxonomy" id="303"/>
    <lineage>
        <taxon>Bacteria</taxon>
        <taxon>Pseudomonadati</taxon>
        <taxon>Pseudomonadota</taxon>
        <taxon>Gammaproteobacteria</taxon>
        <taxon>Pseudomonadales</taxon>
        <taxon>Pseudomonadaceae</taxon>
        <taxon>Pseudomonas</taxon>
    </lineage>
</organism>
<evidence type="ECO:0000256" key="6">
    <source>
        <dbReference type="ARBA" id="ARBA00022538"/>
    </source>
</evidence>
<evidence type="ECO:0000313" key="16">
    <source>
        <dbReference type="Proteomes" id="UP000076857"/>
    </source>
</evidence>
<dbReference type="Gene3D" id="1.20.1530.20">
    <property type="match status" value="1"/>
</dbReference>
<keyword evidence="7 12" id="KW-0812">Transmembrane</keyword>
<dbReference type="FunFam" id="1.20.1530.20:FF:000001">
    <property type="entry name" value="Glutathione-regulated potassium-efflux system protein KefB"/>
    <property type="match status" value="1"/>
</dbReference>
<feature type="transmembrane region" description="Helical" evidence="12">
    <location>
        <begin position="270"/>
        <end position="290"/>
    </location>
</feature>
<dbReference type="RefSeq" id="WP_014860755.1">
    <property type="nucleotide sequence ID" value="NZ_CP050951.1"/>
</dbReference>
<dbReference type="AlphaFoldDB" id="A0AAP9SNK8"/>
<sequence length="611" mass="65730">MDTHSLIEMLIYLGSAALIVPIAVRLGLGPVLGYLIAGCLIGPWGLKLVTDVESILHFAEIGVVLMLFIIGLELDPKRLWSMRRMVFGGGALQMLACGAAIAIFCAALGLSWTAALLVGLTLSLSSTAIAMQAMNERNVTSTAVGRSSFAVLLFQDIAAIPLVAMIPLLAANGGTPSGSELALSIAKIVGAIVAVVLLGQYVSRPVLRFVARSGLREIFSAVALFLVFGFGLLLEGAGLSMAMGAFLAGVLLASSEYRHALESDIEPFKGLLLGLFFIGVGMSIDFGTLIDAPLKVITLTLGFILIKLLVIKLLGRFLSVPSDQRSWQAVFLGQGSEFAFVVFGAATVAGILVDPWGKSLTLAVALSMCVTPLLILLLNHLDSSGKQGSKESDIIDQSNPRVIIAGFGRFGQIAGRLLMSCGFEVVVLDHDPDHIETLRKFGVKVFYGDATRLDLLHAAGAAKAVVLINAIDNQDDNLALTELAQEHFPSLKLVVRARDMGHSITLRQMGIEAVERETFESALSLGRRALEQLGVGRYEARERADRFRRLNLEMLEEMAAQPVDDTEFKYDAYKRANALLTEIFNEDRAHPIDTGPGENGLRNRENNDRTD</sequence>
<reference evidence="15 16" key="1">
    <citation type="submission" date="2016-04" db="EMBL/GenBank/DDBJ databases">
        <authorList>
            <person name="Qiu J."/>
        </authorList>
    </citation>
    <scope>NUCLEOTIDE SEQUENCE [LARGE SCALE GENOMIC DNA]</scope>
    <source>
        <strain evidence="15 16">JQ581</strain>
    </source>
</reference>
<dbReference type="SUPFAM" id="SSF51735">
    <property type="entry name" value="NAD(P)-binding Rossmann-fold domains"/>
    <property type="match status" value="1"/>
</dbReference>
<name>A0AAP9SNK8_PSEPU</name>
<feature type="transmembrane region" description="Helical" evidence="12">
    <location>
        <begin position="86"/>
        <end position="109"/>
    </location>
</feature>
<dbReference type="InterPro" id="IPR036291">
    <property type="entry name" value="NAD(P)-bd_dom_sf"/>
</dbReference>
<dbReference type="PROSITE" id="PS51201">
    <property type="entry name" value="RCK_N"/>
    <property type="match status" value="1"/>
</dbReference>
<proteinExistence type="inferred from homology"/>
<protein>
    <recommendedName>
        <fullName evidence="12">Glutathione-regulated potassium-efflux system protein KefC</fullName>
    </recommendedName>
    <alternativeName>
        <fullName evidence="12">K(+)/H(+) antiporter</fullName>
    </alternativeName>
</protein>
<reference evidence="15 16" key="2">
    <citation type="submission" date="2020-04" db="EMBL/GenBank/DDBJ databases">
        <title>Complete genome sequence of Pseudomonas putida strain JQ581.</title>
        <authorList>
            <person name="Mu Y."/>
        </authorList>
    </citation>
    <scope>NUCLEOTIDE SEQUENCE [LARGE SCALE GENOMIC DNA]</scope>
    <source>
        <strain evidence="15 16">JQ581</strain>
    </source>
</reference>
<dbReference type="GO" id="GO:0015643">
    <property type="term" value="F:toxic substance binding"/>
    <property type="evidence" value="ECO:0007669"/>
    <property type="project" value="InterPro"/>
</dbReference>
<feature type="transmembrane region" description="Helical" evidence="12">
    <location>
        <begin position="181"/>
        <end position="202"/>
    </location>
</feature>
<feature type="compositionally biased region" description="Basic and acidic residues" evidence="13">
    <location>
        <begin position="601"/>
        <end position="611"/>
    </location>
</feature>
<evidence type="ECO:0000256" key="4">
    <source>
        <dbReference type="ARBA" id="ARBA00022475"/>
    </source>
</evidence>
<comment type="subcellular location">
    <subcellularLocation>
        <location evidence="1 12">Cell inner membrane</location>
        <topology evidence="1 12">Multi-pass membrane protein</topology>
    </subcellularLocation>
</comment>
<dbReference type="PANTHER" id="PTHR46157">
    <property type="entry name" value="K(+) EFFLUX ANTIPORTER 3, CHLOROPLASTIC"/>
    <property type="match status" value="1"/>
</dbReference>
<dbReference type="PANTHER" id="PTHR46157:SF3">
    <property type="entry name" value="GLUTATHIONE-REGULATED POTASSIUM-EFFLUX SYSTEM PROTEIN KEFC"/>
    <property type="match status" value="1"/>
</dbReference>
<feature type="transmembrane region" description="Helical" evidence="12">
    <location>
        <begin position="239"/>
        <end position="258"/>
    </location>
</feature>
<evidence type="ECO:0000256" key="7">
    <source>
        <dbReference type="ARBA" id="ARBA00022692"/>
    </source>
</evidence>
<dbReference type="GO" id="GO:0015503">
    <property type="term" value="F:glutathione-regulated potassium exporter activity"/>
    <property type="evidence" value="ECO:0007669"/>
    <property type="project" value="UniProtKB-UniRule"/>
</dbReference>
<keyword evidence="6 12" id="KW-0633">Potassium transport</keyword>
<dbReference type="InterPro" id="IPR004771">
    <property type="entry name" value="K/H_exchanger"/>
</dbReference>
<evidence type="ECO:0000256" key="13">
    <source>
        <dbReference type="SAM" id="MobiDB-lite"/>
    </source>
</evidence>
<dbReference type="EMBL" id="CP050951">
    <property type="protein sequence ID" value="QJQ09731.1"/>
    <property type="molecule type" value="Genomic_DNA"/>
</dbReference>
<feature type="transmembrane region" description="Helical" evidence="12">
    <location>
        <begin position="330"/>
        <end position="353"/>
    </location>
</feature>
<dbReference type="GO" id="GO:0019899">
    <property type="term" value="F:enzyme binding"/>
    <property type="evidence" value="ECO:0007669"/>
    <property type="project" value="InterPro"/>
</dbReference>
<evidence type="ECO:0000256" key="5">
    <source>
        <dbReference type="ARBA" id="ARBA00022519"/>
    </source>
</evidence>
<dbReference type="NCBIfam" id="NF002924">
    <property type="entry name" value="PRK03562.1"/>
    <property type="match status" value="1"/>
</dbReference>
<evidence type="ECO:0000259" key="14">
    <source>
        <dbReference type="PROSITE" id="PS51201"/>
    </source>
</evidence>
<keyword evidence="8 12" id="KW-0630">Potassium</keyword>
<feature type="region of interest" description="Disordered" evidence="13">
    <location>
        <begin position="589"/>
        <end position="611"/>
    </location>
</feature>